<evidence type="ECO:0000313" key="3">
    <source>
        <dbReference type="Proteomes" id="UP000245946"/>
    </source>
</evidence>
<evidence type="ECO:0000256" key="1">
    <source>
        <dbReference type="SAM" id="MobiDB-lite"/>
    </source>
</evidence>
<reference evidence="2 3" key="1">
    <citation type="journal article" date="2018" name="Mol. Biol. Evol.">
        <title>Broad Genomic Sampling Reveals a Smut Pathogenic Ancestry of the Fungal Clade Ustilaginomycotina.</title>
        <authorList>
            <person name="Kijpornyongpan T."/>
            <person name="Mondo S.J."/>
            <person name="Barry K."/>
            <person name="Sandor L."/>
            <person name="Lee J."/>
            <person name="Lipzen A."/>
            <person name="Pangilinan J."/>
            <person name="LaButti K."/>
            <person name="Hainaut M."/>
            <person name="Henrissat B."/>
            <person name="Grigoriev I.V."/>
            <person name="Spatafora J.W."/>
            <person name="Aime M.C."/>
        </authorList>
    </citation>
    <scope>NUCLEOTIDE SEQUENCE [LARGE SCALE GENOMIC DNA]</scope>
    <source>
        <strain evidence="2 3">MCA 4186</strain>
    </source>
</reference>
<sequence length="237" mass="25082">MQRTICVALAAPSLSSCGAQRGRCTVALFAGVACMSLRPERSEEVSLRCRACGIEMGWAQAAAGGDVGGRRACAASSVGCGVLVLPLSPLLRTRSAGRRPKRQGAAAGISGRKARRLHQDGLAAAHSAAAHHAARSTRGAAPRTQQHSYAEQPLVPLAEGCGWTYRQRPLRSEVQMNSAMRGTRHRSGRAALERGVHQEPAVPAQAPSLSWKCCPAQRERARGLLPLQAVGVLSSWR</sequence>
<evidence type="ECO:0000313" key="2">
    <source>
        <dbReference type="EMBL" id="PWO01096.1"/>
    </source>
</evidence>
<organism evidence="2 3">
    <name type="scientific">Tilletiopsis washingtonensis</name>
    <dbReference type="NCBI Taxonomy" id="58919"/>
    <lineage>
        <taxon>Eukaryota</taxon>
        <taxon>Fungi</taxon>
        <taxon>Dikarya</taxon>
        <taxon>Basidiomycota</taxon>
        <taxon>Ustilaginomycotina</taxon>
        <taxon>Exobasidiomycetes</taxon>
        <taxon>Entylomatales</taxon>
        <taxon>Entylomatales incertae sedis</taxon>
        <taxon>Tilletiopsis</taxon>
    </lineage>
</organism>
<dbReference type="PROSITE" id="PS51257">
    <property type="entry name" value="PROKAR_LIPOPROTEIN"/>
    <property type="match status" value="1"/>
</dbReference>
<dbReference type="EMBL" id="KZ819283">
    <property type="protein sequence ID" value="PWO01096.1"/>
    <property type="molecule type" value="Genomic_DNA"/>
</dbReference>
<proteinExistence type="predicted"/>
<gene>
    <name evidence="2" type="ORF">FA09DRAFT_1847</name>
</gene>
<dbReference type="AlphaFoldDB" id="A0A316ZL25"/>
<feature type="compositionally biased region" description="Low complexity" evidence="1">
    <location>
        <begin position="123"/>
        <end position="141"/>
    </location>
</feature>
<feature type="region of interest" description="Disordered" evidence="1">
    <location>
        <begin position="94"/>
        <end position="147"/>
    </location>
</feature>
<accession>A0A316ZL25</accession>
<dbReference type="RefSeq" id="XP_025601374.1">
    <property type="nucleotide sequence ID" value="XM_025739354.1"/>
</dbReference>
<protein>
    <submittedName>
        <fullName evidence="2">Uncharacterized protein</fullName>
    </submittedName>
</protein>
<dbReference type="GeneID" id="37266900"/>
<name>A0A316ZL25_9BASI</name>
<dbReference type="Proteomes" id="UP000245946">
    <property type="component" value="Unassembled WGS sequence"/>
</dbReference>
<keyword evidence="3" id="KW-1185">Reference proteome</keyword>